<comment type="subcellular location">
    <subcellularLocation>
        <location evidence="1">Cell membrane</location>
        <topology evidence="1">Multi-pass membrane protein</topology>
    </subcellularLocation>
</comment>
<accession>A0A3S3QHN5</accession>
<feature type="transmembrane region" description="Helical" evidence="10">
    <location>
        <begin position="197"/>
        <end position="219"/>
    </location>
</feature>
<feature type="transmembrane region" description="Helical" evidence="10">
    <location>
        <begin position="354"/>
        <end position="373"/>
    </location>
</feature>
<evidence type="ECO:0000256" key="1">
    <source>
        <dbReference type="ARBA" id="ARBA00004651"/>
    </source>
</evidence>
<dbReference type="GO" id="GO:0006811">
    <property type="term" value="P:monoatomic ion transport"/>
    <property type="evidence" value="ECO:0007669"/>
    <property type="project" value="UniProtKB-KW"/>
</dbReference>
<evidence type="ECO:0000256" key="6">
    <source>
        <dbReference type="ARBA" id="ARBA00022989"/>
    </source>
</evidence>
<feature type="transmembrane region" description="Helical" evidence="10">
    <location>
        <begin position="135"/>
        <end position="153"/>
    </location>
</feature>
<dbReference type="Pfam" id="PF01554">
    <property type="entry name" value="MatE"/>
    <property type="match status" value="2"/>
</dbReference>
<keyword evidence="2" id="KW-0813">Transport</keyword>
<feature type="transmembrane region" description="Helical" evidence="10">
    <location>
        <begin position="394"/>
        <end position="416"/>
    </location>
</feature>
<dbReference type="InterPro" id="IPR048279">
    <property type="entry name" value="MdtK-like"/>
</dbReference>
<dbReference type="GO" id="GO:0005886">
    <property type="term" value="C:plasma membrane"/>
    <property type="evidence" value="ECO:0007669"/>
    <property type="project" value="UniProtKB-SubCell"/>
</dbReference>
<protein>
    <recommendedName>
        <fullName evidence="9">Multidrug-efflux transporter</fullName>
    </recommendedName>
</protein>
<evidence type="ECO:0000256" key="4">
    <source>
        <dbReference type="ARBA" id="ARBA00022475"/>
    </source>
</evidence>
<gene>
    <name evidence="11" type="ORF">DPV69_03445</name>
</gene>
<dbReference type="PIRSF" id="PIRSF006603">
    <property type="entry name" value="DinF"/>
    <property type="match status" value="1"/>
</dbReference>
<evidence type="ECO:0000313" key="11">
    <source>
        <dbReference type="EMBL" id="RWU10408.1"/>
    </source>
</evidence>
<dbReference type="Proteomes" id="UP000284120">
    <property type="component" value="Unassembled WGS sequence"/>
</dbReference>
<dbReference type="CDD" id="cd13131">
    <property type="entry name" value="MATE_NorM_like"/>
    <property type="match status" value="1"/>
</dbReference>
<dbReference type="InterPro" id="IPR050222">
    <property type="entry name" value="MATE_MdtK"/>
</dbReference>
<keyword evidence="7" id="KW-0406">Ion transport</keyword>
<keyword evidence="12" id="KW-1185">Reference proteome</keyword>
<proteinExistence type="predicted"/>
<dbReference type="OrthoDB" id="9780160at2"/>
<evidence type="ECO:0000256" key="7">
    <source>
        <dbReference type="ARBA" id="ARBA00023065"/>
    </source>
</evidence>
<keyword evidence="6 10" id="KW-1133">Transmembrane helix</keyword>
<dbReference type="GO" id="GO:0042910">
    <property type="term" value="F:xenobiotic transmembrane transporter activity"/>
    <property type="evidence" value="ECO:0007669"/>
    <property type="project" value="InterPro"/>
</dbReference>
<dbReference type="AlphaFoldDB" id="A0A3S3QHN5"/>
<feature type="transmembrane region" description="Helical" evidence="10">
    <location>
        <begin position="98"/>
        <end position="120"/>
    </location>
</feature>
<keyword evidence="4" id="KW-1003">Cell membrane</keyword>
<keyword evidence="5 10" id="KW-0812">Transmembrane</keyword>
<organism evidence="11 12">
    <name type="scientific">Pedobacter chitinilyticus</name>
    <dbReference type="NCBI Taxonomy" id="2233776"/>
    <lineage>
        <taxon>Bacteria</taxon>
        <taxon>Pseudomonadati</taxon>
        <taxon>Bacteroidota</taxon>
        <taxon>Sphingobacteriia</taxon>
        <taxon>Sphingobacteriales</taxon>
        <taxon>Sphingobacteriaceae</taxon>
        <taxon>Pedobacter</taxon>
    </lineage>
</organism>
<evidence type="ECO:0000256" key="10">
    <source>
        <dbReference type="SAM" id="Phobius"/>
    </source>
</evidence>
<evidence type="ECO:0000256" key="2">
    <source>
        <dbReference type="ARBA" id="ARBA00022448"/>
    </source>
</evidence>
<feature type="transmembrane region" description="Helical" evidence="10">
    <location>
        <begin position="422"/>
        <end position="440"/>
    </location>
</feature>
<feature type="transmembrane region" description="Helical" evidence="10">
    <location>
        <begin position="252"/>
        <end position="272"/>
    </location>
</feature>
<keyword evidence="3" id="KW-0050">Antiport</keyword>
<dbReference type="PANTHER" id="PTHR43298:SF2">
    <property type="entry name" value="FMN_FAD EXPORTER YEEO-RELATED"/>
    <property type="match status" value="1"/>
</dbReference>
<evidence type="ECO:0000256" key="5">
    <source>
        <dbReference type="ARBA" id="ARBA00022692"/>
    </source>
</evidence>
<dbReference type="EMBL" id="SAYW01000001">
    <property type="protein sequence ID" value="RWU10408.1"/>
    <property type="molecule type" value="Genomic_DNA"/>
</dbReference>
<evidence type="ECO:0000313" key="12">
    <source>
        <dbReference type="Proteomes" id="UP000284120"/>
    </source>
</evidence>
<evidence type="ECO:0000256" key="8">
    <source>
        <dbReference type="ARBA" id="ARBA00023136"/>
    </source>
</evidence>
<feature type="transmembrane region" description="Helical" evidence="10">
    <location>
        <begin position="278"/>
        <end position="298"/>
    </location>
</feature>
<keyword evidence="8 10" id="KW-0472">Membrane</keyword>
<dbReference type="RefSeq" id="WP_113645903.1">
    <property type="nucleotide sequence ID" value="NZ_QMHN01000001.1"/>
</dbReference>
<comment type="caution">
    <text evidence="11">The sequence shown here is derived from an EMBL/GenBank/DDBJ whole genome shotgun (WGS) entry which is preliminary data.</text>
</comment>
<sequence length="465" mass="50795">MFTYSFTKYKSYYKDNLVLAMPIVLSQLGHTLVHMADGMIVGHFAGTVQLAAVSLVNSLFMLILVLGLGISYGLTPLIAQANGGDNKVECGKLISNSLLINLIASVILYSLVLVVYYFVIDHLKQSPDVVMHAKPYLMFMGVSIFPLMIFQVFKQFTEGLGFTKQAMLISIWGNLVNVILGIIFVKGMFGITPMGVSGVGLSTLIDRILMAIAMGAYVFNSKNFKAYLTEFKLFSFDFGRIKKITKLGAPVALQYSFEISAFSGAGILIGSIGKVEQAAHFTALSLAAFTYMLATGIANSATIKTGNNFGSKNFGPLRFSAIASYHIVIVFMSFTALIFMLANNYLPYIYTSDQTVITIAAQLLILAGFFQLFDGTQVVGLGVLRGLGDVNMPTFITFLSYWVIGIPVGYILGIELKMGVEGIWYGLTFGLLTASILLFIRFQNRTKKLVASVKTEPHQVTEQVS</sequence>
<feature type="transmembrane region" description="Helical" evidence="10">
    <location>
        <begin position="319"/>
        <end position="342"/>
    </location>
</feature>
<dbReference type="GO" id="GO:0015297">
    <property type="term" value="F:antiporter activity"/>
    <property type="evidence" value="ECO:0007669"/>
    <property type="project" value="UniProtKB-KW"/>
</dbReference>
<reference evidence="11 12" key="1">
    <citation type="submission" date="2018-06" db="EMBL/GenBank/DDBJ databases">
        <title>Pedobacter endophyticus sp. nov., an endophytic bacterium isolated from a leaf of Triticum aestivum.</title>
        <authorList>
            <person name="Zhang L."/>
        </authorList>
    </citation>
    <scope>NUCLEOTIDE SEQUENCE [LARGE SCALE GENOMIC DNA]</scope>
    <source>
        <strain evidence="11 12">CM134L-2</strain>
    </source>
</reference>
<feature type="transmembrane region" description="Helical" evidence="10">
    <location>
        <begin position="59"/>
        <end position="78"/>
    </location>
</feature>
<name>A0A3S3QHN5_9SPHI</name>
<dbReference type="NCBIfam" id="TIGR00797">
    <property type="entry name" value="matE"/>
    <property type="match status" value="1"/>
</dbReference>
<evidence type="ECO:0000256" key="9">
    <source>
        <dbReference type="ARBA" id="ARBA00031636"/>
    </source>
</evidence>
<evidence type="ECO:0000256" key="3">
    <source>
        <dbReference type="ARBA" id="ARBA00022449"/>
    </source>
</evidence>
<feature type="transmembrane region" description="Helical" evidence="10">
    <location>
        <begin position="165"/>
        <end position="185"/>
    </location>
</feature>
<dbReference type="InterPro" id="IPR002528">
    <property type="entry name" value="MATE_fam"/>
</dbReference>
<dbReference type="PANTHER" id="PTHR43298">
    <property type="entry name" value="MULTIDRUG RESISTANCE PROTEIN NORM-RELATED"/>
    <property type="match status" value="1"/>
</dbReference>